<dbReference type="GO" id="GO:0005829">
    <property type="term" value="C:cytosol"/>
    <property type="evidence" value="ECO:0007669"/>
    <property type="project" value="TreeGrafter"/>
</dbReference>
<evidence type="ECO:0000256" key="8">
    <source>
        <dbReference type="PIRSR" id="PIRSR001589-1"/>
    </source>
</evidence>
<evidence type="ECO:0000256" key="1">
    <source>
        <dbReference type="ARBA" id="ARBA00005187"/>
    </source>
</evidence>
<dbReference type="Pfam" id="PF13537">
    <property type="entry name" value="GATase_7"/>
    <property type="match status" value="1"/>
</dbReference>
<keyword evidence="12" id="KW-0436">Ligase</keyword>
<dbReference type="GO" id="GO:0005524">
    <property type="term" value="F:ATP binding"/>
    <property type="evidence" value="ECO:0007669"/>
    <property type="project" value="UniProtKB-KW"/>
</dbReference>
<evidence type="ECO:0000313" key="12">
    <source>
        <dbReference type="EMBL" id="MBB6091644.1"/>
    </source>
</evidence>
<dbReference type="InterPro" id="IPR014729">
    <property type="entry name" value="Rossmann-like_a/b/a_fold"/>
</dbReference>
<dbReference type="SUPFAM" id="SSF52402">
    <property type="entry name" value="Adenine nucleotide alpha hydrolases-like"/>
    <property type="match status" value="1"/>
</dbReference>
<dbReference type="CDD" id="cd01991">
    <property type="entry name" value="Asn_synthase_B_C"/>
    <property type="match status" value="1"/>
</dbReference>
<comment type="pathway">
    <text evidence="1">Amino-acid biosynthesis; L-asparagine biosynthesis; L-asparagine from L-aspartate (L-Gln route): step 1/1.</text>
</comment>
<evidence type="ECO:0000256" key="10">
    <source>
        <dbReference type="PIRSR" id="PIRSR001589-3"/>
    </source>
</evidence>
<evidence type="ECO:0000256" key="2">
    <source>
        <dbReference type="ARBA" id="ARBA00005752"/>
    </source>
</evidence>
<dbReference type="CDD" id="cd00712">
    <property type="entry name" value="AsnB"/>
    <property type="match status" value="1"/>
</dbReference>
<feature type="binding site" evidence="9">
    <location>
        <position position="290"/>
    </location>
    <ligand>
        <name>ATP</name>
        <dbReference type="ChEBI" id="CHEBI:30616"/>
    </ligand>
</feature>
<reference evidence="12 13" key="1">
    <citation type="submission" date="2020-08" db="EMBL/GenBank/DDBJ databases">
        <title>Genomic Encyclopedia of Type Strains, Phase IV (KMG-IV): sequencing the most valuable type-strain genomes for metagenomic binning, comparative biology and taxonomic classification.</title>
        <authorList>
            <person name="Goeker M."/>
        </authorList>
    </citation>
    <scope>NUCLEOTIDE SEQUENCE [LARGE SCALE GENOMIC DNA]</scope>
    <source>
        <strain evidence="12 13">DSM 26723</strain>
    </source>
</reference>
<proteinExistence type="inferred from homology"/>
<keyword evidence="13" id="KW-1185">Reference proteome</keyword>
<dbReference type="GO" id="GO:0006529">
    <property type="term" value="P:asparagine biosynthetic process"/>
    <property type="evidence" value="ECO:0007669"/>
    <property type="project" value="UniProtKB-KW"/>
</dbReference>
<evidence type="ECO:0000256" key="5">
    <source>
        <dbReference type="ARBA" id="ARBA00022840"/>
    </source>
</evidence>
<dbReference type="EC" id="6.3.5.4" evidence="3"/>
<dbReference type="Gene3D" id="3.40.50.620">
    <property type="entry name" value="HUPs"/>
    <property type="match status" value="1"/>
</dbReference>
<feature type="site" description="Important for beta-aspartyl-AMP intermediate formation" evidence="10">
    <location>
        <position position="365"/>
    </location>
</feature>
<dbReference type="EMBL" id="JACHHZ010000001">
    <property type="protein sequence ID" value="MBB6091644.1"/>
    <property type="molecule type" value="Genomic_DNA"/>
</dbReference>
<feature type="binding site" evidence="9">
    <location>
        <position position="100"/>
    </location>
    <ligand>
        <name>L-glutamine</name>
        <dbReference type="ChEBI" id="CHEBI:58359"/>
    </ligand>
</feature>
<dbReference type="InterPro" id="IPR001962">
    <property type="entry name" value="Asn_synthase"/>
</dbReference>
<dbReference type="SUPFAM" id="SSF56235">
    <property type="entry name" value="N-terminal nucleophile aminohydrolases (Ntn hydrolases)"/>
    <property type="match status" value="1"/>
</dbReference>
<dbReference type="InterPro" id="IPR017932">
    <property type="entry name" value="GATase_2_dom"/>
</dbReference>
<dbReference type="AlphaFoldDB" id="A0A841HGF2"/>
<feature type="domain" description="Glutamine amidotransferase type-2" evidence="11">
    <location>
        <begin position="2"/>
        <end position="213"/>
    </location>
</feature>
<evidence type="ECO:0000256" key="6">
    <source>
        <dbReference type="ARBA" id="ARBA00022962"/>
    </source>
</evidence>
<comment type="caution">
    <text evidence="12">The sequence shown here is derived from an EMBL/GenBank/DDBJ whole genome shotgun (WGS) entry which is preliminary data.</text>
</comment>
<organism evidence="12 13">
    <name type="scientific">Povalibacter uvarum</name>
    <dbReference type="NCBI Taxonomy" id="732238"/>
    <lineage>
        <taxon>Bacteria</taxon>
        <taxon>Pseudomonadati</taxon>
        <taxon>Pseudomonadota</taxon>
        <taxon>Gammaproteobacteria</taxon>
        <taxon>Steroidobacterales</taxon>
        <taxon>Steroidobacteraceae</taxon>
        <taxon>Povalibacter</taxon>
    </lineage>
</organism>
<evidence type="ECO:0000256" key="9">
    <source>
        <dbReference type="PIRSR" id="PIRSR001589-2"/>
    </source>
</evidence>
<comment type="catalytic activity">
    <reaction evidence="7">
        <text>L-aspartate + L-glutamine + ATP + H2O = L-asparagine + L-glutamate + AMP + diphosphate + H(+)</text>
        <dbReference type="Rhea" id="RHEA:12228"/>
        <dbReference type="ChEBI" id="CHEBI:15377"/>
        <dbReference type="ChEBI" id="CHEBI:15378"/>
        <dbReference type="ChEBI" id="CHEBI:29985"/>
        <dbReference type="ChEBI" id="CHEBI:29991"/>
        <dbReference type="ChEBI" id="CHEBI:30616"/>
        <dbReference type="ChEBI" id="CHEBI:33019"/>
        <dbReference type="ChEBI" id="CHEBI:58048"/>
        <dbReference type="ChEBI" id="CHEBI:58359"/>
        <dbReference type="ChEBI" id="CHEBI:456215"/>
        <dbReference type="EC" id="6.3.5.4"/>
    </reaction>
</comment>
<comment type="similarity">
    <text evidence="2">Belongs to the asparagine synthetase family.</text>
</comment>
<dbReference type="PANTHER" id="PTHR43284">
    <property type="entry name" value="ASPARAGINE SYNTHETASE (GLUTAMINE-HYDROLYZING)"/>
    <property type="match status" value="1"/>
</dbReference>
<evidence type="ECO:0000259" key="11">
    <source>
        <dbReference type="PROSITE" id="PS51278"/>
    </source>
</evidence>
<dbReference type="NCBIfam" id="TIGR01536">
    <property type="entry name" value="asn_synth_AEB"/>
    <property type="match status" value="1"/>
</dbReference>
<feature type="active site" description="For GATase activity" evidence="8">
    <location>
        <position position="2"/>
    </location>
</feature>
<dbReference type="InterPro" id="IPR033738">
    <property type="entry name" value="AsnB_N"/>
</dbReference>
<sequence length="619" mass="69279">MCGIAGIYYFDSAARVEQPLLERMTSVISHRGPNGHGFFIDGQVGLGHRRLSVIDLDGGGQPMIDEPSRRVIVYNGEIFNYRELRETLKNGGTSFRTKSDTEVLLKLANPAVESWAHELNGMFAFALWDPRERSLLVMRDRFGVKPLYYVSTPEFFAFSSEIKSLLQIPGVRAEVNTDSVAEYLAFRHVLEPSTFLKGVQQLPGGHYIHITPGSRGVQIKRWWSETEALARFRASGAADASLLDMLSSSVSYRLVSDVPLGTFNSGGVDSSLITREVRNHKVGELHTFSVGFSEQSHDESKYAQEVAGKLGTIHHAEYISVDQYAESLPKAIWHNDEPLCHPHSVHLMHLCGIASKYVTVALTGEGADELFAGYPRLRIPLYSNAAGPLGPWVGRLASSTARGLGMRRLRKLFDAMSGDVDVRIDSHRFIDRDDLDALKPRVSYVGSREALRSGIPANQPFLEQLLEYERRSYMQSLVVRLDKMAMAHGLEARTPFLDYRMVLWSKTRPASEKVGSGWANKPTLKAECARTFSHELVYRPKVGFGVPLTVWFRQQPAFRSMLDDMSGDKSIVSNLFPRDVIRRLVSEHTSSKADHTEALWVLLNIHLWQNAIAQPAASH</sequence>
<evidence type="ECO:0000313" key="13">
    <source>
        <dbReference type="Proteomes" id="UP000588068"/>
    </source>
</evidence>
<dbReference type="Pfam" id="PF00733">
    <property type="entry name" value="Asn_synthase"/>
    <property type="match status" value="1"/>
</dbReference>
<keyword evidence="6 8" id="KW-0315">Glutamine amidotransferase</keyword>
<protein>
    <recommendedName>
        <fullName evidence="3">asparagine synthase (glutamine-hydrolyzing)</fullName>
        <ecNumber evidence="3">6.3.5.4</ecNumber>
    </recommendedName>
</protein>
<dbReference type="PANTHER" id="PTHR43284:SF1">
    <property type="entry name" value="ASPARAGINE SYNTHETASE"/>
    <property type="match status" value="1"/>
</dbReference>
<dbReference type="Proteomes" id="UP000588068">
    <property type="component" value="Unassembled WGS sequence"/>
</dbReference>
<evidence type="ECO:0000256" key="7">
    <source>
        <dbReference type="ARBA" id="ARBA00048741"/>
    </source>
</evidence>
<evidence type="ECO:0000256" key="3">
    <source>
        <dbReference type="ARBA" id="ARBA00012737"/>
    </source>
</evidence>
<keyword evidence="5 9" id="KW-0067">ATP-binding</keyword>
<dbReference type="InterPro" id="IPR006426">
    <property type="entry name" value="Asn_synth_AEB"/>
</dbReference>
<dbReference type="GO" id="GO:0004066">
    <property type="term" value="F:asparagine synthase (glutamine-hydrolyzing) activity"/>
    <property type="evidence" value="ECO:0007669"/>
    <property type="project" value="UniProtKB-EC"/>
</dbReference>
<dbReference type="PROSITE" id="PS51278">
    <property type="entry name" value="GATASE_TYPE_2"/>
    <property type="match status" value="1"/>
</dbReference>
<keyword evidence="4 9" id="KW-0547">Nucleotide-binding</keyword>
<dbReference type="InterPro" id="IPR029055">
    <property type="entry name" value="Ntn_hydrolases_N"/>
</dbReference>
<name>A0A841HGF2_9GAMM</name>
<dbReference type="RefSeq" id="WP_184329433.1">
    <property type="nucleotide sequence ID" value="NZ_JACHHZ010000001.1"/>
</dbReference>
<evidence type="ECO:0000256" key="4">
    <source>
        <dbReference type="ARBA" id="ARBA00022741"/>
    </source>
</evidence>
<accession>A0A841HGF2</accession>
<dbReference type="PIRSF" id="PIRSF001589">
    <property type="entry name" value="Asn_synthetase_glu-h"/>
    <property type="match status" value="1"/>
</dbReference>
<dbReference type="InterPro" id="IPR051786">
    <property type="entry name" value="ASN_synthetase/amidase"/>
</dbReference>
<keyword evidence="8" id="KW-0028">Amino-acid biosynthesis</keyword>
<keyword evidence="8" id="KW-0061">Asparagine biosynthesis</keyword>
<dbReference type="Gene3D" id="3.60.20.10">
    <property type="entry name" value="Glutamine Phosphoribosylpyrophosphate, subunit 1, domain 1"/>
    <property type="match status" value="1"/>
</dbReference>
<gene>
    <name evidence="12" type="ORF">HNQ60_000490</name>
</gene>